<feature type="domain" description="PiggyBac transposable element-derived protein 4 C-terminal zinc-finger" evidence="2">
    <location>
        <begin position="616"/>
        <end position="657"/>
    </location>
</feature>
<dbReference type="Proteomes" id="UP001314205">
    <property type="component" value="Unassembled WGS sequence"/>
</dbReference>
<name>A0AAV1MBX2_9NEOP</name>
<evidence type="ECO:0000313" key="4">
    <source>
        <dbReference type="EMBL" id="CAK1604047.1"/>
    </source>
</evidence>
<evidence type="ECO:0000313" key="5">
    <source>
        <dbReference type="Proteomes" id="UP001314205"/>
    </source>
</evidence>
<protein>
    <recommendedName>
        <fullName evidence="6">Transposase</fullName>
    </recommendedName>
</protein>
<feature type="domain" description="PiggyBac transposable element-derived protein" evidence="3">
    <location>
        <begin position="189"/>
        <end position="552"/>
    </location>
</feature>
<dbReference type="EMBL" id="CAVLGL010000159">
    <property type="protein sequence ID" value="CAK1604047.1"/>
    <property type="molecule type" value="Genomic_DNA"/>
</dbReference>
<dbReference type="PANTHER" id="PTHR46599">
    <property type="entry name" value="PIGGYBAC TRANSPOSABLE ELEMENT-DERIVED PROTEIN 4"/>
    <property type="match status" value="1"/>
</dbReference>
<dbReference type="InterPro" id="IPR032718">
    <property type="entry name" value="PGBD4_Znf_C"/>
</dbReference>
<accession>A0AAV1MBX2</accession>
<reference evidence="4 5" key="1">
    <citation type="submission" date="2023-11" db="EMBL/GenBank/DDBJ databases">
        <authorList>
            <person name="Hedman E."/>
            <person name="Englund M."/>
            <person name="Stromberg M."/>
            <person name="Nyberg Akerstrom W."/>
            <person name="Nylinder S."/>
            <person name="Jareborg N."/>
            <person name="Kallberg Y."/>
            <person name="Kronander E."/>
        </authorList>
    </citation>
    <scope>NUCLEOTIDE SEQUENCE [LARGE SCALE GENOMIC DNA]</scope>
</reference>
<comment type="caution">
    <text evidence="4">The sequence shown here is derived from an EMBL/GenBank/DDBJ whole genome shotgun (WGS) entry which is preliminary data.</text>
</comment>
<dbReference type="InterPro" id="IPR029526">
    <property type="entry name" value="PGBD"/>
</dbReference>
<evidence type="ECO:0000259" key="3">
    <source>
        <dbReference type="Pfam" id="PF13843"/>
    </source>
</evidence>
<dbReference type="PANTHER" id="PTHR46599:SF2">
    <property type="entry name" value="PIGGYBAC TRANSPOSABLE ELEMENT-DERIVED PROTEIN 4-LIKE"/>
    <property type="match status" value="1"/>
</dbReference>
<sequence>MPLKDKDIEAHLQSLLSSEGEDTDDDELNEDFSDILNKRLDRIQNITTEELLDILSNKNEASSHSSAEPVTETGQESQIIQPENLGIEGYNTPTSTVANIFVAPPSPVQPSSPVRQPSPFRPPSLVQPSYPVQPPSPVHPLSPPVSDIVTYTQLIQKDRSWSTNIENQAFPVFETKARPTTSYNNRHLPIDYFEHMFTSNIIDILVENTNLYAIKNQSRNWVETNNEEMRALLGVIIMMGLNPLTDVELYWSTDDFYNNPVISRVMTLKRYKKLIENFHVNNPNTELERSDSNYDKLAKIRPLIGILNHNFSSMCTQSSSQSIDESMVKFKGRSSMKQYMPNKPIKRGYKIWARCDSESGYLYSFDIYTGKATSTDENSGGLGYRVVMDLCRNVQPYTLMAFDNFFTSLPLLEMLHHKNIYAVGTIRVNRKGLPAEITVKRGTRDQMCLKPGEFMFQHAAPISVIKWMDTKDVYVATTAFDPKRVQIIKRKQKDGTKKNMFCPLAIVEYVKNMGGVDRFDHFRSSYSIGRKSKKSWFRLFWFLFEAALINAYILYSQGHVMRNSSHRQFRLRVARGLVNNFSSRKACSTILKNKKGGVYKISDEVRLAKVGVHMPRAGTKRRCRFCSTRTNPKRSKIECSSCKVPLCISPCFERFHLPYVPHNL</sequence>
<evidence type="ECO:0000256" key="1">
    <source>
        <dbReference type="SAM" id="MobiDB-lite"/>
    </source>
</evidence>
<proteinExistence type="predicted"/>
<dbReference type="Pfam" id="PF13843">
    <property type="entry name" value="DDE_Tnp_1_7"/>
    <property type="match status" value="1"/>
</dbReference>
<feature type="region of interest" description="Disordered" evidence="1">
    <location>
        <begin position="101"/>
        <end position="139"/>
    </location>
</feature>
<feature type="compositionally biased region" description="Low complexity" evidence="1">
    <location>
        <begin position="111"/>
        <end position="130"/>
    </location>
</feature>
<evidence type="ECO:0000259" key="2">
    <source>
        <dbReference type="Pfam" id="PF13842"/>
    </source>
</evidence>
<gene>
    <name evidence="4" type="ORF">PARMNEM_LOCUS22328</name>
</gene>
<keyword evidence="5" id="KW-1185">Reference proteome</keyword>
<dbReference type="Pfam" id="PF13842">
    <property type="entry name" value="zf-Tnp_2"/>
    <property type="match status" value="1"/>
</dbReference>
<organism evidence="4 5">
    <name type="scientific">Parnassius mnemosyne</name>
    <name type="common">clouded apollo</name>
    <dbReference type="NCBI Taxonomy" id="213953"/>
    <lineage>
        <taxon>Eukaryota</taxon>
        <taxon>Metazoa</taxon>
        <taxon>Ecdysozoa</taxon>
        <taxon>Arthropoda</taxon>
        <taxon>Hexapoda</taxon>
        <taxon>Insecta</taxon>
        <taxon>Pterygota</taxon>
        <taxon>Neoptera</taxon>
        <taxon>Endopterygota</taxon>
        <taxon>Lepidoptera</taxon>
        <taxon>Glossata</taxon>
        <taxon>Ditrysia</taxon>
        <taxon>Papilionoidea</taxon>
        <taxon>Papilionidae</taxon>
        <taxon>Parnassiinae</taxon>
        <taxon>Parnassini</taxon>
        <taxon>Parnassius</taxon>
        <taxon>Driopa</taxon>
    </lineage>
</organism>
<dbReference type="AlphaFoldDB" id="A0AAV1MBX2"/>
<evidence type="ECO:0008006" key="6">
    <source>
        <dbReference type="Google" id="ProtNLM"/>
    </source>
</evidence>